<organism evidence="3 4">
    <name type="scientific">Coraliomargarita algicola</name>
    <dbReference type="NCBI Taxonomy" id="3092156"/>
    <lineage>
        <taxon>Bacteria</taxon>
        <taxon>Pseudomonadati</taxon>
        <taxon>Verrucomicrobiota</taxon>
        <taxon>Opitutia</taxon>
        <taxon>Puniceicoccales</taxon>
        <taxon>Coraliomargaritaceae</taxon>
        <taxon>Coraliomargarita</taxon>
    </lineage>
</organism>
<name>A0ABZ0RKN5_9BACT</name>
<feature type="domain" description="Ice-binding protein C-terminal" evidence="2">
    <location>
        <begin position="202"/>
        <end position="226"/>
    </location>
</feature>
<dbReference type="InterPro" id="IPR013424">
    <property type="entry name" value="Ice-binding_C"/>
</dbReference>
<dbReference type="EMBL" id="CP138858">
    <property type="protein sequence ID" value="WPJ95482.1"/>
    <property type="molecule type" value="Genomic_DNA"/>
</dbReference>
<accession>A0ABZ0RKN5</accession>
<evidence type="ECO:0000259" key="2">
    <source>
        <dbReference type="Pfam" id="PF07589"/>
    </source>
</evidence>
<protein>
    <submittedName>
        <fullName evidence="3">PEP-CTERM sorting domain-containing protein</fullName>
    </submittedName>
</protein>
<dbReference type="Proteomes" id="UP001324993">
    <property type="component" value="Chromosome"/>
</dbReference>
<keyword evidence="4" id="KW-1185">Reference proteome</keyword>
<keyword evidence="1" id="KW-0732">Signal</keyword>
<gene>
    <name evidence="3" type="ORF">SH580_18855</name>
</gene>
<evidence type="ECO:0000256" key="1">
    <source>
        <dbReference type="SAM" id="SignalP"/>
    </source>
</evidence>
<proteinExistence type="predicted"/>
<evidence type="ECO:0000313" key="3">
    <source>
        <dbReference type="EMBL" id="WPJ95482.1"/>
    </source>
</evidence>
<dbReference type="Pfam" id="PF07589">
    <property type="entry name" value="PEP-CTERM"/>
    <property type="match status" value="1"/>
</dbReference>
<feature type="signal peptide" evidence="1">
    <location>
        <begin position="1"/>
        <end position="22"/>
    </location>
</feature>
<feature type="chain" id="PRO_5046606036" evidence="1">
    <location>
        <begin position="23"/>
        <end position="228"/>
    </location>
</feature>
<dbReference type="NCBIfam" id="TIGR02595">
    <property type="entry name" value="PEP_CTERM"/>
    <property type="match status" value="1"/>
</dbReference>
<sequence>MLHKNYTLLSVAFVAATLSSQAATTIVGYSIDDTALLTADTLATDVFATDLTSPAWTLSGNIANDDFINIAESAGMAGGMGDDMAGAFTAGQFIEFTISTTSADSFELDSLLLTLQRSTRGPQDFGVRIDDDGFSGGNGDTGIFEDLYTAQPVGTNAELFTISLAGLVLDSSTSYTFRIAYDDRANTGSSSSAGRFYDIAVTVPEPGTYALLAGCLALGSVMLRRRRD</sequence>
<evidence type="ECO:0000313" key="4">
    <source>
        <dbReference type="Proteomes" id="UP001324993"/>
    </source>
</evidence>
<dbReference type="RefSeq" id="WP_319832362.1">
    <property type="nucleotide sequence ID" value="NZ_CP138858.1"/>
</dbReference>
<reference evidence="3 4" key="1">
    <citation type="submission" date="2023-11" db="EMBL/GenBank/DDBJ databases">
        <title>Coraliomargarita sp. nov., isolated from marine algae.</title>
        <authorList>
            <person name="Lee J.K."/>
            <person name="Baek J.H."/>
            <person name="Kim J.M."/>
            <person name="Choi D.G."/>
            <person name="Jeon C.O."/>
        </authorList>
    </citation>
    <scope>NUCLEOTIDE SEQUENCE [LARGE SCALE GENOMIC DNA]</scope>
    <source>
        <strain evidence="3 4">J2-16</strain>
    </source>
</reference>